<keyword evidence="6" id="KW-1185">Reference proteome</keyword>
<evidence type="ECO:0000256" key="1">
    <source>
        <dbReference type="ARBA" id="ARBA00001709"/>
    </source>
</evidence>
<dbReference type="GO" id="GO:0003860">
    <property type="term" value="F:3-hydroxyisobutyryl-CoA hydrolase activity"/>
    <property type="evidence" value="ECO:0007669"/>
    <property type="project" value="UniProtKB-EC"/>
</dbReference>
<organism evidence="5 6">
    <name type="scientific">Rhodophyticola porphyridii</name>
    <dbReference type="NCBI Taxonomy" id="1852017"/>
    <lineage>
        <taxon>Bacteria</taxon>
        <taxon>Pseudomonadati</taxon>
        <taxon>Pseudomonadota</taxon>
        <taxon>Alphaproteobacteria</taxon>
        <taxon>Rhodobacterales</taxon>
        <taxon>Roseobacteraceae</taxon>
        <taxon>Rhodophyticola</taxon>
    </lineage>
</organism>
<dbReference type="RefSeq" id="WP_121898100.1">
    <property type="nucleotide sequence ID" value="NZ_RCNT01000005.1"/>
</dbReference>
<dbReference type="PANTHER" id="PTHR43176:SF3">
    <property type="entry name" value="3-HYDROXYISOBUTYRYL-COA HYDROLASE, MITOCHONDRIAL"/>
    <property type="match status" value="1"/>
</dbReference>
<evidence type="ECO:0000259" key="4">
    <source>
        <dbReference type="Pfam" id="PF16113"/>
    </source>
</evidence>
<dbReference type="InterPro" id="IPR032259">
    <property type="entry name" value="HIBYL-CoA-H"/>
</dbReference>
<accession>A0A3L9Y6N6</accession>
<dbReference type="InterPro" id="IPR045004">
    <property type="entry name" value="ECH_dom"/>
</dbReference>
<evidence type="ECO:0000256" key="2">
    <source>
        <dbReference type="ARBA" id="ARBA00011915"/>
    </source>
</evidence>
<dbReference type="Gene3D" id="3.90.226.10">
    <property type="entry name" value="2-enoyl-CoA Hydratase, Chain A, domain 1"/>
    <property type="match status" value="1"/>
</dbReference>
<dbReference type="Proteomes" id="UP000281343">
    <property type="component" value="Unassembled WGS sequence"/>
</dbReference>
<dbReference type="GO" id="GO:0016853">
    <property type="term" value="F:isomerase activity"/>
    <property type="evidence" value="ECO:0007669"/>
    <property type="project" value="UniProtKB-KW"/>
</dbReference>
<keyword evidence="3" id="KW-0378">Hydrolase</keyword>
<dbReference type="CDD" id="cd06558">
    <property type="entry name" value="crotonase-like"/>
    <property type="match status" value="1"/>
</dbReference>
<dbReference type="NCBIfam" id="NF004127">
    <property type="entry name" value="PRK05617.1"/>
    <property type="match status" value="1"/>
</dbReference>
<evidence type="ECO:0000256" key="3">
    <source>
        <dbReference type="ARBA" id="ARBA00022801"/>
    </source>
</evidence>
<dbReference type="EC" id="3.1.2.4" evidence="2"/>
<evidence type="ECO:0000313" key="6">
    <source>
        <dbReference type="Proteomes" id="UP000281343"/>
    </source>
</evidence>
<dbReference type="OrthoDB" id="9790967at2"/>
<sequence>MSTDIHIRIEGRAGRITLNRPDALNAVTHEMCLAIEEALTAWEGDPAVALLVIDGTGERAFSAGGDLMQMYETGTRGDFGYGRRFWADEYRMNRRMFEFPKPVVTFLHGFTMGGGVGVGCHGSHRIVCEDSQIAMPECGIGLVPDVGGSLLLARAPGRVGEYLGVTGTRMGPGCAIFAGFADYYIPRADWPRLIGVLSETGDWDAVDRSTLPPPDSPLAAMQADIDDSFAGETLRDILTMLEFRDTDFARESLKKIARNAPLSMACTVELVHRARSRDRIDEALMQEYRFTSRSMEQGDFLEGIRAQIIDKDRTPKWAHAAARDVTLAEVAQMLRPVPAADAPDI</sequence>
<comment type="catalytic activity">
    <reaction evidence="1">
        <text>3-hydroxy-2-methylpropanoyl-CoA + H2O = 3-hydroxy-2-methylpropanoate + CoA + H(+)</text>
        <dbReference type="Rhea" id="RHEA:20888"/>
        <dbReference type="ChEBI" id="CHEBI:11805"/>
        <dbReference type="ChEBI" id="CHEBI:15377"/>
        <dbReference type="ChEBI" id="CHEBI:15378"/>
        <dbReference type="ChEBI" id="CHEBI:57287"/>
        <dbReference type="ChEBI" id="CHEBI:57340"/>
        <dbReference type="EC" id="3.1.2.4"/>
    </reaction>
</comment>
<gene>
    <name evidence="5" type="ORF">D9R08_11000</name>
</gene>
<dbReference type="GO" id="GO:0005829">
    <property type="term" value="C:cytosol"/>
    <property type="evidence" value="ECO:0007669"/>
    <property type="project" value="TreeGrafter"/>
</dbReference>
<name>A0A3L9Y6N6_9RHOB</name>
<dbReference type="Pfam" id="PF16113">
    <property type="entry name" value="ECH_2"/>
    <property type="match status" value="1"/>
</dbReference>
<protein>
    <recommendedName>
        <fullName evidence="2">3-hydroxyisobutyryl-CoA hydrolase</fullName>
        <ecNumber evidence="2">3.1.2.4</ecNumber>
    </recommendedName>
</protein>
<comment type="caution">
    <text evidence="5">The sequence shown here is derived from an EMBL/GenBank/DDBJ whole genome shotgun (WGS) entry which is preliminary data.</text>
</comment>
<dbReference type="GO" id="GO:0006574">
    <property type="term" value="P:L-valine catabolic process"/>
    <property type="evidence" value="ECO:0007669"/>
    <property type="project" value="TreeGrafter"/>
</dbReference>
<evidence type="ECO:0000313" key="5">
    <source>
        <dbReference type="EMBL" id="RMA41993.1"/>
    </source>
</evidence>
<reference evidence="5 6" key="1">
    <citation type="submission" date="2018-10" db="EMBL/GenBank/DDBJ databases">
        <authorList>
            <person name="Jung H.S."/>
            <person name="Jeon C.O."/>
        </authorList>
    </citation>
    <scope>NUCLEOTIDE SEQUENCE [LARGE SCALE GENOMIC DNA]</scope>
    <source>
        <strain evidence="5 6">MA-7-27</strain>
    </source>
</reference>
<dbReference type="PANTHER" id="PTHR43176">
    <property type="entry name" value="3-HYDROXYISOBUTYRYL-COA HYDROLASE-RELATED"/>
    <property type="match status" value="1"/>
</dbReference>
<dbReference type="SUPFAM" id="SSF52096">
    <property type="entry name" value="ClpP/crotonase"/>
    <property type="match status" value="1"/>
</dbReference>
<keyword evidence="5" id="KW-0413">Isomerase</keyword>
<dbReference type="InterPro" id="IPR029045">
    <property type="entry name" value="ClpP/crotonase-like_dom_sf"/>
</dbReference>
<feature type="domain" description="Enoyl-CoA hydratase/isomerase" evidence="4">
    <location>
        <begin position="14"/>
        <end position="334"/>
    </location>
</feature>
<dbReference type="AlphaFoldDB" id="A0A3L9Y6N6"/>
<proteinExistence type="predicted"/>
<dbReference type="EMBL" id="RCNT01000005">
    <property type="protein sequence ID" value="RMA41993.1"/>
    <property type="molecule type" value="Genomic_DNA"/>
</dbReference>